<keyword evidence="8" id="KW-1185">Reference proteome</keyword>
<dbReference type="Pfam" id="PF07495">
    <property type="entry name" value="Y_Y_Y"/>
    <property type="match status" value="1"/>
</dbReference>
<keyword evidence="3" id="KW-0175">Coiled coil</keyword>
<dbReference type="Pfam" id="PF00990">
    <property type="entry name" value="GGDEF"/>
    <property type="match status" value="1"/>
</dbReference>
<dbReference type="PANTHER" id="PTHR45138:SF9">
    <property type="entry name" value="DIGUANYLATE CYCLASE DGCM-RELATED"/>
    <property type="match status" value="1"/>
</dbReference>
<proteinExistence type="predicted"/>
<sequence length="1044" mass="109982">MRRLRRIVTLLAISPLFADGGAQAEVGGWDRLRATVFTNVGREAGLPHPIAMALAQDSDGFIWVGTQGGLSRYDGYRFRTFFHRDDVDGSLPGNVITALVPATAGRLWVSTATGDVARYDPTSGKFQTFPEPQGQAARGGVLSMISDAGDGVWVGTNAGLEHIGPDGAVTREAHRDGDATSAPADRIRSLLRTQDGSLWVSTVTGLLRRAPGAQGFTPVPLLDTQGRPVADEVMAMTQDSAGRVWFATVRSGLGQVLPAETDPPGANGWGVAHLVPEASPQALGGPLVFCLTEGRPGEIWVGRLAGGITIIDAATGALRTVRHNPLTPSSIADDSVRALLRDRKGVLWAATNLGVSRTDLHADAIDTLLPDPGVGGGTGRGLPDDNVLGIATTPDGRAWMGFKDHGAALLDSAAGTITPLPNVASLPPGGVLSITGAPDGSVWLGAGAGRALFRHDPHSGALDQRAFPGAAIGPVIYGLAKGDTLWFAAGPLVRYTPATGETTVYRHSADPASLVDDSVNVMLDDGAGGLWVGTRHGLDRLDQATGAFSHYTHDPADRQSLPADLVTTLLRDGEGRLWAGTLGGGIGILEQAAGPGHPHGVFRRLSVGDGLPNDNIGTLLLDGGGRVWASTADGLAVIDPRTWTARPLGRADGVALPAYWIHSGAVLPDGSLIFGGGGGATVVHPDRFKPRTMPPPLAVTAIRIAGQAVPTGTATAPAPIRLGHHDRSLEVAFAALNYAAPEEMRYAYKLTGFDKDWTETDATQRVASYTNLPPGRYSLLIKAGTSAGDWSTPLKLSIKVQPAWWQTLWARLAAAALALGGVVALVQFRTAYLRRRRAMLEEQVARQTRDLLSANERLKDLASRDPLTGIHNRRHFMELAEAALARARPMPKPTALLMMDIDHFKQVNDTLGHSAGDEVLLAVVGRIRTLLRKTDVFARLGGEELALLLPDADESTALAVADRVRRAVGGTPYGVDDETSIAVTISIGVAAALPPVTLKQLLDRADHGLYAAKRAGRDRVAAYAGNRGGFGKGEERDARPQEDH</sequence>
<dbReference type="InterPro" id="IPR013783">
    <property type="entry name" value="Ig-like_fold"/>
</dbReference>
<evidence type="ECO:0000256" key="1">
    <source>
        <dbReference type="ARBA" id="ARBA00012528"/>
    </source>
</evidence>
<dbReference type="PANTHER" id="PTHR45138">
    <property type="entry name" value="REGULATORY COMPONENTS OF SENSORY TRANSDUCTION SYSTEM"/>
    <property type="match status" value="1"/>
</dbReference>
<dbReference type="SUPFAM" id="SSF63829">
    <property type="entry name" value="Calcium-dependent phosphotriesterase"/>
    <property type="match status" value="4"/>
</dbReference>
<reference evidence="7 8" key="1">
    <citation type="submission" date="2019-06" db="EMBL/GenBank/DDBJ databases">
        <title>Genomic Encyclopedia of Type Strains, Phase IV (KMG-V): Genome sequencing to study the core and pangenomes of soil and plant-associated prokaryotes.</title>
        <authorList>
            <person name="Whitman W."/>
        </authorList>
    </citation>
    <scope>NUCLEOTIDE SEQUENCE [LARGE SCALE GENOMIC DNA]</scope>
    <source>
        <strain evidence="7 8">BR 11622</strain>
    </source>
</reference>
<comment type="catalytic activity">
    <reaction evidence="2">
        <text>2 GTP = 3',3'-c-di-GMP + 2 diphosphate</text>
        <dbReference type="Rhea" id="RHEA:24898"/>
        <dbReference type="ChEBI" id="CHEBI:33019"/>
        <dbReference type="ChEBI" id="CHEBI:37565"/>
        <dbReference type="ChEBI" id="CHEBI:58805"/>
        <dbReference type="EC" id="2.7.7.65"/>
    </reaction>
</comment>
<evidence type="ECO:0000259" key="6">
    <source>
        <dbReference type="PROSITE" id="PS50887"/>
    </source>
</evidence>
<dbReference type="InterPro" id="IPR011110">
    <property type="entry name" value="Reg_prop"/>
</dbReference>
<dbReference type="NCBIfam" id="TIGR00254">
    <property type="entry name" value="GGDEF"/>
    <property type="match status" value="1"/>
</dbReference>
<dbReference type="GO" id="GO:0052621">
    <property type="term" value="F:diguanylate cyclase activity"/>
    <property type="evidence" value="ECO:0007669"/>
    <property type="project" value="UniProtKB-EC"/>
</dbReference>
<dbReference type="EC" id="2.7.7.65" evidence="1"/>
<dbReference type="InterPro" id="IPR043128">
    <property type="entry name" value="Rev_trsase/Diguanyl_cyclase"/>
</dbReference>
<dbReference type="GO" id="GO:0005886">
    <property type="term" value="C:plasma membrane"/>
    <property type="evidence" value="ECO:0007669"/>
    <property type="project" value="TreeGrafter"/>
</dbReference>
<dbReference type="PROSITE" id="PS50887">
    <property type="entry name" value="GGDEF"/>
    <property type="match status" value="1"/>
</dbReference>
<name>A0A560HFC3_9PROT</name>
<evidence type="ECO:0000313" key="8">
    <source>
        <dbReference type="Proteomes" id="UP000315751"/>
    </source>
</evidence>
<dbReference type="InterPro" id="IPR000160">
    <property type="entry name" value="GGDEF_dom"/>
</dbReference>
<dbReference type="InterPro" id="IPR029787">
    <property type="entry name" value="Nucleotide_cyclase"/>
</dbReference>
<feature type="chain" id="PRO_5021888529" description="diguanylate cyclase" evidence="5">
    <location>
        <begin position="25"/>
        <end position="1044"/>
    </location>
</feature>
<protein>
    <recommendedName>
        <fullName evidence="1">diguanylate cyclase</fullName>
        <ecNumber evidence="1">2.7.7.65</ecNumber>
    </recommendedName>
</protein>
<keyword evidence="5" id="KW-0732">Signal</keyword>
<organism evidence="7 8">
    <name type="scientific">Nitrospirillum amazonense</name>
    <dbReference type="NCBI Taxonomy" id="28077"/>
    <lineage>
        <taxon>Bacteria</taxon>
        <taxon>Pseudomonadati</taxon>
        <taxon>Pseudomonadota</taxon>
        <taxon>Alphaproteobacteria</taxon>
        <taxon>Rhodospirillales</taxon>
        <taxon>Azospirillaceae</taxon>
        <taxon>Nitrospirillum</taxon>
    </lineage>
</organism>
<feature type="signal peptide" evidence="5">
    <location>
        <begin position="1"/>
        <end position="24"/>
    </location>
</feature>
<feature type="coiled-coil region" evidence="3">
    <location>
        <begin position="837"/>
        <end position="864"/>
    </location>
</feature>
<dbReference type="Gene3D" id="3.30.70.270">
    <property type="match status" value="1"/>
</dbReference>
<dbReference type="EMBL" id="VITR01000002">
    <property type="protein sequence ID" value="TWB45117.1"/>
    <property type="molecule type" value="Genomic_DNA"/>
</dbReference>
<dbReference type="Proteomes" id="UP000315751">
    <property type="component" value="Unassembled WGS sequence"/>
</dbReference>
<dbReference type="OrthoDB" id="9778496at2"/>
<dbReference type="SUPFAM" id="SSF55073">
    <property type="entry name" value="Nucleotide cyclase"/>
    <property type="match status" value="1"/>
</dbReference>
<dbReference type="Gene3D" id="2.60.40.10">
    <property type="entry name" value="Immunoglobulins"/>
    <property type="match status" value="1"/>
</dbReference>
<comment type="caution">
    <text evidence="7">The sequence shown here is derived from an EMBL/GenBank/DDBJ whole genome shotgun (WGS) entry which is preliminary data.</text>
</comment>
<dbReference type="Pfam" id="PF07494">
    <property type="entry name" value="Reg_prop"/>
    <property type="match status" value="2"/>
</dbReference>
<feature type="domain" description="GGDEF" evidence="6">
    <location>
        <begin position="892"/>
        <end position="1025"/>
    </location>
</feature>
<feature type="region of interest" description="Disordered" evidence="4">
    <location>
        <begin position="1025"/>
        <end position="1044"/>
    </location>
</feature>
<dbReference type="InterPro" id="IPR050469">
    <property type="entry name" value="Diguanylate_Cyclase"/>
</dbReference>
<dbReference type="GO" id="GO:0043709">
    <property type="term" value="P:cell adhesion involved in single-species biofilm formation"/>
    <property type="evidence" value="ECO:0007669"/>
    <property type="project" value="TreeGrafter"/>
</dbReference>
<dbReference type="AlphaFoldDB" id="A0A560HFC3"/>
<dbReference type="GO" id="GO:1902201">
    <property type="term" value="P:negative regulation of bacterial-type flagellum-dependent cell motility"/>
    <property type="evidence" value="ECO:0007669"/>
    <property type="project" value="TreeGrafter"/>
</dbReference>
<evidence type="ECO:0000313" key="7">
    <source>
        <dbReference type="EMBL" id="TWB45117.1"/>
    </source>
</evidence>
<dbReference type="RefSeq" id="WP_145729553.1">
    <property type="nucleotide sequence ID" value="NZ_VITR01000002.1"/>
</dbReference>
<evidence type="ECO:0000256" key="5">
    <source>
        <dbReference type="SAM" id="SignalP"/>
    </source>
</evidence>
<evidence type="ECO:0000256" key="2">
    <source>
        <dbReference type="ARBA" id="ARBA00034247"/>
    </source>
</evidence>
<gene>
    <name evidence="7" type="ORF">FBZ90_10269</name>
</gene>
<evidence type="ECO:0000256" key="3">
    <source>
        <dbReference type="SAM" id="Coils"/>
    </source>
</evidence>
<dbReference type="InterPro" id="IPR015943">
    <property type="entry name" value="WD40/YVTN_repeat-like_dom_sf"/>
</dbReference>
<evidence type="ECO:0000256" key="4">
    <source>
        <dbReference type="SAM" id="MobiDB-lite"/>
    </source>
</evidence>
<dbReference type="CDD" id="cd01949">
    <property type="entry name" value="GGDEF"/>
    <property type="match status" value="1"/>
</dbReference>
<dbReference type="FunFam" id="3.30.70.270:FF:000001">
    <property type="entry name" value="Diguanylate cyclase domain protein"/>
    <property type="match status" value="1"/>
</dbReference>
<feature type="compositionally biased region" description="Basic and acidic residues" evidence="4">
    <location>
        <begin position="1032"/>
        <end position="1044"/>
    </location>
</feature>
<accession>A0A560HFC3</accession>
<dbReference type="SMART" id="SM00267">
    <property type="entry name" value="GGDEF"/>
    <property type="match status" value="1"/>
</dbReference>
<dbReference type="Gene3D" id="2.130.10.10">
    <property type="entry name" value="YVTN repeat-like/Quinoprotein amine dehydrogenase"/>
    <property type="match status" value="3"/>
</dbReference>
<dbReference type="InterPro" id="IPR011123">
    <property type="entry name" value="Y_Y_Y"/>
</dbReference>